<dbReference type="GO" id="GO:0004573">
    <property type="term" value="F:Glc3Man9GlcNAc2 oligosaccharide glucosidase activity"/>
    <property type="evidence" value="ECO:0007669"/>
    <property type="project" value="UniProtKB-UniRule"/>
</dbReference>
<evidence type="ECO:0000256" key="14">
    <source>
        <dbReference type="SAM" id="MobiDB-lite"/>
    </source>
</evidence>
<dbReference type="Pfam" id="PF03200">
    <property type="entry name" value="Glyco_hydro_63"/>
    <property type="match status" value="1"/>
</dbReference>
<feature type="compositionally biased region" description="Basic and acidic residues" evidence="14">
    <location>
        <begin position="1"/>
        <end position="11"/>
    </location>
</feature>
<evidence type="ECO:0000256" key="8">
    <source>
        <dbReference type="ARBA" id="ARBA00022989"/>
    </source>
</evidence>
<dbReference type="Proteomes" id="UP001258017">
    <property type="component" value="Unassembled WGS sequence"/>
</dbReference>
<evidence type="ECO:0000259" key="15">
    <source>
        <dbReference type="Pfam" id="PF03200"/>
    </source>
</evidence>
<evidence type="ECO:0000256" key="6">
    <source>
        <dbReference type="ARBA" id="ARBA00022824"/>
    </source>
</evidence>
<feature type="domain" description="Glycosyl hydrolase family 63 N-terminal" evidence="16">
    <location>
        <begin position="81"/>
        <end position="277"/>
    </location>
</feature>
<comment type="catalytic activity">
    <reaction evidence="13">
        <text>N(4)-(alpha-D-Glc-(1-&gt;2)-alpha-D-Glc-(1-&gt;3)-alpha-D-Glc-(1-&gt;3)-alpha-D-Man-(1-&gt;2)-alpha-D-Man-(1-&gt;2)-alpha-D-Man-(1-&gt;3)-[alpha-D-Man-(1-&gt;2)-alpha-D-Man-(1-&gt;3)-[alpha-D-Man-(1-&gt;2)-alpha-D-Man-(1-&gt;6)]-alpha-D-Man-(1-&gt;6)]-beta-D-Man-(1-&gt;4)-beta-D-GlcNAc-(1-&gt;4)-beta-D-GlcNAc)-L-asparaginyl-[protein] + H2O = N(4)-(alpha-D-Glc-(1-&gt;3)-alpha-D-Glc-(1-&gt;3)-alpha-D-Man-(1-&gt;2)-alpha-D-Man-(1-&gt;2)-alpha-D-Man-(1-&gt;3)-[alpha-D-Man-(1-&gt;2)-alpha-D-Man-(1-&gt;3)-[alpha-D-Man-(1-&gt;2)-alpha-D-Man-(1-&gt;6)]-alpha-D-Man-(1-&gt;6)]-beta-D-Man-(1-&gt;4)-beta-D-GlcNAc-(1-&gt;4)-beta-D-GlcNAc)-L-asparaginyl-[protein] + beta-D-glucose</text>
        <dbReference type="Rhea" id="RHEA:55988"/>
        <dbReference type="Rhea" id="RHEA-COMP:12806"/>
        <dbReference type="Rhea" id="RHEA-COMP:14355"/>
        <dbReference type="ChEBI" id="CHEBI:15377"/>
        <dbReference type="ChEBI" id="CHEBI:15903"/>
        <dbReference type="ChEBI" id="CHEBI:59082"/>
        <dbReference type="ChEBI" id="CHEBI:132537"/>
        <dbReference type="EC" id="3.2.1.106"/>
    </reaction>
</comment>
<keyword evidence="18" id="KW-1185">Reference proteome</keyword>
<organism evidence="17 18">
    <name type="scientific">Odynerus spinipes</name>
    <dbReference type="NCBI Taxonomy" id="1348599"/>
    <lineage>
        <taxon>Eukaryota</taxon>
        <taxon>Metazoa</taxon>
        <taxon>Ecdysozoa</taxon>
        <taxon>Arthropoda</taxon>
        <taxon>Hexapoda</taxon>
        <taxon>Insecta</taxon>
        <taxon>Pterygota</taxon>
        <taxon>Neoptera</taxon>
        <taxon>Endopterygota</taxon>
        <taxon>Hymenoptera</taxon>
        <taxon>Apocrita</taxon>
        <taxon>Aculeata</taxon>
        <taxon>Vespoidea</taxon>
        <taxon>Vespidae</taxon>
        <taxon>Eumeninae</taxon>
        <taxon>Odynerus</taxon>
    </lineage>
</organism>
<reference evidence="17" key="1">
    <citation type="submission" date="2021-08" db="EMBL/GenBank/DDBJ databases">
        <authorList>
            <person name="Misof B."/>
            <person name="Oliver O."/>
            <person name="Podsiadlowski L."/>
            <person name="Donath A."/>
            <person name="Peters R."/>
            <person name="Mayer C."/>
            <person name="Rust J."/>
            <person name="Gunkel S."/>
            <person name="Lesny P."/>
            <person name="Martin S."/>
            <person name="Oeyen J.P."/>
            <person name="Petersen M."/>
            <person name="Panagiotis P."/>
            <person name="Wilbrandt J."/>
            <person name="Tanja T."/>
        </authorList>
    </citation>
    <scope>NUCLEOTIDE SEQUENCE</scope>
    <source>
        <strain evidence="17">GBR_01_08_01A</strain>
        <tissue evidence="17">Thorax + abdomen</tissue>
    </source>
</reference>
<dbReference type="FunFam" id="1.50.10.10:FF:000009">
    <property type="entry name" value="mannosyl-oligosaccharide glucosidase"/>
    <property type="match status" value="1"/>
</dbReference>
<evidence type="ECO:0000256" key="10">
    <source>
        <dbReference type="ARBA" id="ARBA00023180"/>
    </source>
</evidence>
<dbReference type="PANTHER" id="PTHR10412:SF11">
    <property type="entry name" value="MANNOSYL-OLIGOSACCHARIDE GLUCOSIDASE"/>
    <property type="match status" value="1"/>
</dbReference>
<gene>
    <name evidence="17" type="ORF">KPH14_004327</name>
</gene>
<evidence type="ECO:0000256" key="4">
    <source>
        <dbReference type="ARBA" id="ARBA00022692"/>
    </source>
</evidence>
<evidence type="ECO:0000259" key="16">
    <source>
        <dbReference type="Pfam" id="PF16923"/>
    </source>
</evidence>
<comment type="similarity">
    <text evidence="3 13">Belongs to the glycosyl hydrolase 63 family.</text>
</comment>
<keyword evidence="7" id="KW-0735">Signal-anchor</keyword>
<dbReference type="GO" id="GO:0006487">
    <property type="term" value="P:protein N-linked glycosylation"/>
    <property type="evidence" value="ECO:0007669"/>
    <property type="project" value="UniProtKB-UniRule"/>
</dbReference>
<evidence type="ECO:0000256" key="12">
    <source>
        <dbReference type="ARBA" id="ARBA00038888"/>
    </source>
</evidence>
<proteinExistence type="inferred from homology"/>
<comment type="pathway">
    <text evidence="2">Glycan metabolism; N-glycan degradation.</text>
</comment>
<keyword evidence="10" id="KW-0325">Glycoprotein</keyword>
<sequence>MAKIKNQEKVIKVKSKSSTNPSNSKKDVKVRMPLFNSLITAVCIGIAAWFSYKGYLETRVNTPYDVEKLVTAAGLDVPDRYWGTYRSNLYFGMKTRDPHSLVTGLMWYSPQRLRQDGSGLRHWCEQGDNLDRYGWLEHDGRTFGIQEIVDSSVLLTTTFVKRLSGQYGGDWTAKISVNSINSKKLEHEISLLFYIAIEESTKGWIDVNTNNDGNLTGMIGNTHGLGSFNINVHATKGTVEEYSFLSTVAPSLTVLKETVLKNLRIVSHKGSTKKHIVLSGKQLSLLPDGIKEKPNFIVMQVTGKVPFEIEVNYESDSFTNRLTKLSGDMYDQALEKQRKIFDEKFENIFKLRSKGYSDEEVSFAKMAFSNMIGSIGYFYGSSQVQSTYTKGPVPYWKAPLYTAVPSRSFFPRGFLWDEGFHGLLISAWDLEIELDIISHWFDLMNVEGWIPREMILGSEALAKVPEEFVTQMNTNANPPTFFLTLNYLIKNKQHELLSKYFHLIDKLYPRLQAWFNWFNTTQIGELPSTYRWRGRDTITIRELNPKTLTSGLDDYPRASHPNIHERHVDLRCWIAFAANVMSKITELLNHPHSKYQETFHYLSDNNLLNKLHWSPNTQTYSDFGLHTDKVVLQRPALPPNAQPSEMIRVVLEDPILRYIDSSFGYVSLFPFILQIIDSNSPQLEKVLQDLTDLDLLWTKYGLRSLAKTSPFYMKYNTEHDPPYWRGTIWINLNYLTVRAAYHYSKIEGPYQSKAKKVYDDLRHNIIQNVIKQYKKTGYVWENYGDTQGDGKGSHPFTGWTSLVVLLMAEIY</sequence>
<feature type="domain" description="Glycosyl hydrolase family 63 C-terminal" evidence="15">
    <location>
        <begin position="326"/>
        <end position="809"/>
    </location>
</feature>
<dbReference type="Gene3D" id="2.70.98.110">
    <property type="entry name" value="Glycosyl hydrolase family 63, N-terminal domain"/>
    <property type="match status" value="1"/>
</dbReference>
<evidence type="ECO:0000256" key="7">
    <source>
        <dbReference type="ARBA" id="ARBA00022968"/>
    </source>
</evidence>
<dbReference type="GO" id="GO:0005789">
    <property type="term" value="C:endoplasmic reticulum membrane"/>
    <property type="evidence" value="ECO:0007669"/>
    <property type="project" value="UniProtKB-SubCell"/>
</dbReference>
<name>A0AAD9RZ66_9HYME</name>
<evidence type="ECO:0000256" key="1">
    <source>
        <dbReference type="ARBA" id="ARBA00004648"/>
    </source>
</evidence>
<comment type="caution">
    <text evidence="17">The sequence shown here is derived from an EMBL/GenBank/DDBJ whole genome shotgun (WGS) entry which is preliminary data.</text>
</comment>
<dbReference type="InterPro" id="IPR031335">
    <property type="entry name" value="Glyco_hydro_63_C"/>
</dbReference>
<evidence type="ECO:0000256" key="13">
    <source>
        <dbReference type="RuleBase" id="RU368089"/>
    </source>
</evidence>
<keyword evidence="4 13" id="KW-0812">Transmembrane</keyword>
<reference evidence="17" key="2">
    <citation type="journal article" date="2023" name="Commun. Biol.">
        <title>Intrasexual cuticular hydrocarbon dimorphism in a wasp sheds light on hydrocarbon biosynthesis genes in Hymenoptera.</title>
        <authorList>
            <person name="Moris V.C."/>
            <person name="Podsiadlowski L."/>
            <person name="Martin S."/>
            <person name="Oeyen J.P."/>
            <person name="Donath A."/>
            <person name="Petersen M."/>
            <person name="Wilbrandt J."/>
            <person name="Misof B."/>
            <person name="Liedtke D."/>
            <person name="Thamm M."/>
            <person name="Scheiner R."/>
            <person name="Schmitt T."/>
            <person name="Niehuis O."/>
        </authorList>
    </citation>
    <scope>NUCLEOTIDE SEQUENCE</scope>
    <source>
        <strain evidence="17">GBR_01_08_01A</strain>
    </source>
</reference>
<keyword evidence="9 13" id="KW-0472">Membrane</keyword>
<dbReference type="InterPro" id="IPR038518">
    <property type="entry name" value="Glyco_hydro_63N_sf"/>
</dbReference>
<keyword evidence="8 13" id="KW-1133">Transmembrane helix</keyword>
<dbReference type="Gene3D" id="1.50.10.10">
    <property type="match status" value="1"/>
</dbReference>
<accession>A0AAD9RZ66</accession>
<dbReference type="InterPro" id="IPR004888">
    <property type="entry name" value="Glycoside_hydrolase_63"/>
</dbReference>
<evidence type="ECO:0000313" key="17">
    <source>
        <dbReference type="EMBL" id="KAK2588310.1"/>
    </source>
</evidence>
<keyword evidence="6 13" id="KW-0256">Endoplasmic reticulum</keyword>
<evidence type="ECO:0000256" key="9">
    <source>
        <dbReference type="ARBA" id="ARBA00023136"/>
    </source>
</evidence>
<comment type="subcellular location">
    <subcellularLocation>
        <location evidence="1 13">Endoplasmic reticulum membrane</location>
        <topology evidence="1 13">Single-pass type II membrane protein</topology>
    </subcellularLocation>
</comment>
<dbReference type="SUPFAM" id="SSF48208">
    <property type="entry name" value="Six-hairpin glycosidases"/>
    <property type="match status" value="1"/>
</dbReference>
<dbReference type="InterPro" id="IPR008928">
    <property type="entry name" value="6-hairpin_glycosidase_sf"/>
</dbReference>
<feature type="transmembrane region" description="Helical" evidence="13">
    <location>
        <begin position="34"/>
        <end position="52"/>
    </location>
</feature>
<keyword evidence="11 13" id="KW-0326">Glycosidase</keyword>
<evidence type="ECO:0000256" key="5">
    <source>
        <dbReference type="ARBA" id="ARBA00022801"/>
    </source>
</evidence>
<dbReference type="EC" id="3.2.1.106" evidence="12 13"/>
<dbReference type="InterPro" id="IPR012341">
    <property type="entry name" value="6hp_glycosidase-like_sf"/>
</dbReference>
<evidence type="ECO:0000313" key="18">
    <source>
        <dbReference type="Proteomes" id="UP001258017"/>
    </source>
</evidence>
<dbReference type="AlphaFoldDB" id="A0AAD9RZ66"/>
<dbReference type="GO" id="GO:0009311">
    <property type="term" value="P:oligosaccharide metabolic process"/>
    <property type="evidence" value="ECO:0007669"/>
    <property type="project" value="UniProtKB-UniRule"/>
</dbReference>
<feature type="region of interest" description="Disordered" evidence="14">
    <location>
        <begin position="1"/>
        <end position="26"/>
    </location>
</feature>
<evidence type="ECO:0000256" key="2">
    <source>
        <dbReference type="ARBA" id="ARBA00004740"/>
    </source>
</evidence>
<dbReference type="EMBL" id="JAIFRP010000006">
    <property type="protein sequence ID" value="KAK2588310.1"/>
    <property type="molecule type" value="Genomic_DNA"/>
</dbReference>
<dbReference type="Pfam" id="PF16923">
    <property type="entry name" value="Glyco_hydro_63N"/>
    <property type="match status" value="1"/>
</dbReference>
<evidence type="ECO:0000256" key="3">
    <source>
        <dbReference type="ARBA" id="ARBA00010833"/>
    </source>
</evidence>
<comment type="function">
    <text evidence="13">Cleaves the distal alpha 1,2-linked glucose residue from the Glc(3)Man(9)GlcNAc(2) oligosaccharide precursor.</text>
</comment>
<dbReference type="PANTHER" id="PTHR10412">
    <property type="entry name" value="MANNOSYL-OLIGOSACCHARIDE GLUCOSIDASE"/>
    <property type="match status" value="1"/>
</dbReference>
<protein>
    <recommendedName>
        <fullName evidence="12 13">Mannosyl-oligosaccharide glucosidase</fullName>
        <ecNumber evidence="12 13">3.2.1.106</ecNumber>
    </recommendedName>
</protein>
<evidence type="ECO:0000256" key="11">
    <source>
        <dbReference type="ARBA" id="ARBA00023295"/>
    </source>
</evidence>
<keyword evidence="5 13" id="KW-0378">Hydrolase</keyword>
<dbReference type="InterPro" id="IPR031631">
    <property type="entry name" value="Glyco_hydro_63N"/>
</dbReference>